<accession>A0A7J7ISU2</accession>
<keyword evidence="4 10" id="KW-0812">Transmembrane</keyword>
<keyword evidence="6 10" id="KW-1133">Transmembrane helix</keyword>
<dbReference type="AlphaFoldDB" id="A0A7J7ISU2"/>
<comment type="caution">
    <text evidence="11">The sequence shown here is derived from an EMBL/GenBank/DDBJ whole genome shotgun (WGS) entry which is preliminary data.</text>
</comment>
<evidence type="ECO:0000256" key="6">
    <source>
        <dbReference type="ARBA" id="ARBA00022989"/>
    </source>
</evidence>
<sequence>MLRCKHSKKRLSRRTLISLSVTALISFTAVTLLLWKQIFEESCKWEYRPPVVYVELAESRNSLFSSVLQSYASLSANTQDMGKTSTHIDNEGSVLELIEEIEIKFKLVMISDYVDESLILLKNLLNLSLRDIFYMKPESDISAVSSESDISTVFPESEELSAQSQEELQLYTHFNRTFWDRVKVHQDFQEELNEFQHLNQVAIEFCNSFEKNKRGQRLFLNTRRENDLELNGKWCRKLQERIMY</sequence>
<evidence type="ECO:0000256" key="2">
    <source>
        <dbReference type="ARBA" id="ARBA00008124"/>
    </source>
</evidence>
<dbReference type="Pfam" id="PF06990">
    <property type="entry name" value="Gal-3-0_sulfotr"/>
    <property type="match status" value="1"/>
</dbReference>
<keyword evidence="8 10" id="KW-0472">Membrane</keyword>
<dbReference type="InterPro" id="IPR009729">
    <property type="entry name" value="Gal-3-0_sulfotransfrase"/>
</dbReference>
<dbReference type="Gene3D" id="3.40.50.300">
    <property type="entry name" value="P-loop containing nucleotide triphosphate hydrolases"/>
    <property type="match status" value="1"/>
</dbReference>
<dbReference type="EMBL" id="VXIV02003534">
    <property type="protein sequence ID" value="KAF6016461.1"/>
    <property type="molecule type" value="Genomic_DNA"/>
</dbReference>
<proteinExistence type="inferred from homology"/>
<evidence type="ECO:0000256" key="5">
    <source>
        <dbReference type="ARBA" id="ARBA00022968"/>
    </source>
</evidence>
<keyword evidence="7" id="KW-0333">Golgi apparatus</keyword>
<evidence type="ECO:0000256" key="3">
    <source>
        <dbReference type="ARBA" id="ARBA00022679"/>
    </source>
</evidence>
<keyword evidence="12" id="KW-1185">Reference proteome</keyword>
<evidence type="ECO:0000256" key="1">
    <source>
        <dbReference type="ARBA" id="ARBA00004323"/>
    </source>
</evidence>
<evidence type="ECO:0000256" key="7">
    <source>
        <dbReference type="ARBA" id="ARBA00023034"/>
    </source>
</evidence>
<keyword evidence="5" id="KW-0735">Signal-anchor</keyword>
<keyword evidence="3" id="KW-0808">Transferase</keyword>
<comment type="subcellular location">
    <subcellularLocation>
        <location evidence="1">Golgi apparatus membrane</location>
        <topology evidence="1">Single-pass type II membrane protein</topology>
    </subcellularLocation>
</comment>
<evidence type="ECO:0000256" key="9">
    <source>
        <dbReference type="ARBA" id="ARBA00023180"/>
    </source>
</evidence>
<evidence type="ECO:0000256" key="8">
    <source>
        <dbReference type="ARBA" id="ARBA00023136"/>
    </source>
</evidence>
<gene>
    <name evidence="11" type="ORF">EB796_025227</name>
</gene>
<protein>
    <submittedName>
        <fullName evidence="11">GAL3ST1</fullName>
    </submittedName>
</protein>
<dbReference type="PANTHER" id="PTHR14647:SF87">
    <property type="entry name" value="PUTATIVE-RELATED"/>
    <property type="match status" value="1"/>
</dbReference>
<dbReference type="GO" id="GO:0000139">
    <property type="term" value="C:Golgi membrane"/>
    <property type="evidence" value="ECO:0007669"/>
    <property type="project" value="UniProtKB-SubCell"/>
</dbReference>
<evidence type="ECO:0000313" key="11">
    <source>
        <dbReference type="EMBL" id="KAF6016461.1"/>
    </source>
</evidence>
<evidence type="ECO:0000256" key="4">
    <source>
        <dbReference type="ARBA" id="ARBA00022692"/>
    </source>
</evidence>
<evidence type="ECO:0000256" key="10">
    <source>
        <dbReference type="SAM" id="Phobius"/>
    </source>
</evidence>
<organism evidence="11 12">
    <name type="scientific">Bugula neritina</name>
    <name type="common">Brown bryozoan</name>
    <name type="synonym">Sertularia neritina</name>
    <dbReference type="NCBI Taxonomy" id="10212"/>
    <lineage>
        <taxon>Eukaryota</taxon>
        <taxon>Metazoa</taxon>
        <taxon>Spiralia</taxon>
        <taxon>Lophotrochozoa</taxon>
        <taxon>Bryozoa</taxon>
        <taxon>Gymnolaemata</taxon>
        <taxon>Cheilostomatida</taxon>
        <taxon>Flustrina</taxon>
        <taxon>Buguloidea</taxon>
        <taxon>Bugulidae</taxon>
        <taxon>Bugula</taxon>
    </lineage>
</organism>
<feature type="transmembrane region" description="Helical" evidence="10">
    <location>
        <begin position="16"/>
        <end position="35"/>
    </location>
</feature>
<evidence type="ECO:0000313" key="12">
    <source>
        <dbReference type="Proteomes" id="UP000593567"/>
    </source>
</evidence>
<keyword evidence="9" id="KW-0325">Glycoprotein</keyword>
<dbReference type="InterPro" id="IPR027417">
    <property type="entry name" value="P-loop_NTPase"/>
</dbReference>
<reference evidence="11" key="1">
    <citation type="submission" date="2020-06" db="EMBL/GenBank/DDBJ databases">
        <title>Draft genome of Bugula neritina, a colonial animal packing powerful symbionts and potential medicines.</title>
        <authorList>
            <person name="Rayko M."/>
        </authorList>
    </citation>
    <scope>NUCLEOTIDE SEQUENCE [LARGE SCALE GENOMIC DNA]</scope>
    <source>
        <strain evidence="11">Kwan_BN1</strain>
    </source>
</reference>
<name>A0A7J7ISU2_BUGNE</name>
<dbReference type="GO" id="GO:0009247">
    <property type="term" value="P:glycolipid biosynthetic process"/>
    <property type="evidence" value="ECO:0007669"/>
    <property type="project" value="InterPro"/>
</dbReference>
<dbReference type="Proteomes" id="UP000593567">
    <property type="component" value="Unassembled WGS sequence"/>
</dbReference>
<comment type="similarity">
    <text evidence="2">Belongs to the galactose-3-O-sulfotransferase family.</text>
</comment>
<dbReference type="GO" id="GO:0001733">
    <property type="term" value="F:galactosylceramide sulfotransferase activity"/>
    <property type="evidence" value="ECO:0007669"/>
    <property type="project" value="InterPro"/>
</dbReference>
<dbReference type="PANTHER" id="PTHR14647">
    <property type="entry name" value="GALACTOSE-3-O-SULFOTRANSFERASE"/>
    <property type="match status" value="1"/>
</dbReference>